<dbReference type="InterPro" id="IPR013783">
    <property type="entry name" value="Ig-like_fold"/>
</dbReference>
<dbReference type="AlphaFoldDB" id="A0A1B0DE34"/>
<accession>A0A1B0DE34</accession>
<proteinExistence type="predicted"/>
<name>A0A1B0DE34_PHLPP</name>
<sequence length="92" mass="10363">MHTSISSCYDPQSSKSLEFIFSVSLLISRSDIKPLSVKIVEPASSLVADRRYEVLCETTGSRPNAIITFYKGKRPLRRTKIIASQINALFHF</sequence>
<reference evidence="1" key="1">
    <citation type="submission" date="2022-08" db="UniProtKB">
        <authorList>
            <consortium name="EnsemblMetazoa"/>
        </authorList>
    </citation>
    <scope>IDENTIFICATION</scope>
    <source>
        <strain evidence="1">Israel</strain>
    </source>
</reference>
<dbReference type="EMBL" id="AJVK01014717">
    <property type="status" value="NOT_ANNOTATED_CDS"/>
    <property type="molecule type" value="Genomic_DNA"/>
</dbReference>
<protein>
    <submittedName>
        <fullName evidence="1">Uncharacterized protein</fullName>
    </submittedName>
</protein>
<evidence type="ECO:0000313" key="2">
    <source>
        <dbReference type="Proteomes" id="UP000092462"/>
    </source>
</evidence>
<keyword evidence="2" id="KW-1185">Reference proteome</keyword>
<dbReference type="EnsemblMetazoa" id="PPAI006157-RA">
    <property type="protein sequence ID" value="PPAI006157-PA"/>
    <property type="gene ID" value="PPAI006157"/>
</dbReference>
<dbReference type="VEuPathDB" id="VectorBase:PPAPM1_010638"/>
<dbReference type="Proteomes" id="UP000092462">
    <property type="component" value="Unassembled WGS sequence"/>
</dbReference>
<evidence type="ECO:0000313" key="1">
    <source>
        <dbReference type="EnsemblMetazoa" id="PPAI006157-PA"/>
    </source>
</evidence>
<dbReference type="VEuPathDB" id="VectorBase:PPAI006157"/>
<organism evidence="1 2">
    <name type="scientific">Phlebotomus papatasi</name>
    <name type="common">Sandfly</name>
    <dbReference type="NCBI Taxonomy" id="29031"/>
    <lineage>
        <taxon>Eukaryota</taxon>
        <taxon>Metazoa</taxon>
        <taxon>Ecdysozoa</taxon>
        <taxon>Arthropoda</taxon>
        <taxon>Hexapoda</taxon>
        <taxon>Insecta</taxon>
        <taxon>Pterygota</taxon>
        <taxon>Neoptera</taxon>
        <taxon>Endopterygota</taxon>
        <taxon>Diptera</taxon>
        <taxon>Nematocera</taxon>
        <taxon>Psychodoidea</taxon>
        <taxon>Psychodidae</taxon>
        <taxon>Phlebotomus</taxon>
        <taxon>Phlebotomus</taxon>
    </lineage>
</organism>
<dbReference type="EMBL" id="AJVK01014716">
    <property type="status" value="NOT_ANNOTATED_CDS"/>
    <property type="molecule type" value="Genomic_DNA"/>
</dbReference>
<dbReference type="Gene3D" id="2.60.40.10">
    <property type="entry name" value="Immunoglobulins"/>
    <property type="match status" value="1"/>
</dbReference>